<sequence length="400" mass="43152">MRVPGDGARGGPGQRTATGGGELSVEGSAVRIRVVAPGRLGESEADAWRALRAKSGAPGNPFMEPEFARAVGRVRPAARVAVITEAREGADWTEGPGAAVEPAGFFPFEADPLGRGRALGLGVSDSQGAVLRPGLRLAADELLRACSLAAWEFDNLEEGQTSFMAGAADAFESPVVDVGNGFAAYEAALRERSPTFYRTTTAKERRLGRQVGEVRFVFDERDPAVLAKLMEWKSAQYRRTGRRDRFAKEWIRDLVRLLAGTRSPGCSGVLSVLYAADRPIAAHFGLRSRTVLSCWFPAYDTGFAKYSPGLVLHLRMARAAAAEGIGMLDLGRGAAEYKDSLKTGGLTVYEGAVVRPGPRAALYRLSREPGRRVHGFVRDRPELASLARRTLNQIGRVRAR</sequence>
<reference evidence="4" key="1">
    <citation type="journal article" date="2019" name="Int. J. Syst. Evol. Microbiol.">
        <title>The Global Catalogue of Microorganisms (GCM) 10K type strain sequencing project: providing services to taxonomists for standard genome sequencing and annotation.</title>
        <authorList>
            <consortium name="The Broad Institute Genomics Platform"/>
            <consortium name="The Broad Institute Genome Sequencing Center for Infectious Disease"/>
            <person name="Wu L."/>
            <person name="Ma J."/>
        </authorList>
    </citation>
    <scope>NUCLEOTIDE SEQUENCE [LARGE SCALE GENOMIC DNA]</scope>
    <source>
        <strain evidence="4">JCM 30846</strain>
    </source>
</reference>
<dbReference type="Pfam" id="PF13480">
    <property type="entry name" value="Acetyltransf_6"/>
    <property type="match status" value="1"/>
</dbReference>
<dbReference type="EMBL" id="BAABEP010000011">
    <property type="protein sequence ID" value="GAA3723606.1"/>
    <property type="molecule type" value="Genomic_DNA"/>
</dbReference>
<name>A0ABP7ET81_9ACTN</name>
<gene>
    <name evidence="3" type="ORF">GCM10023082_22130</name>
</gene>
<proteinExistence type="predicted"/>
<evidence type="ECO:0000259" key="2">
    <source>
        <dbReference type="Pfam" id="PF13480"/>
    </source>
</evidence>
<dbReference type="InterPro" id="IPR038740">
    <property type="entry name" value="BioF2-like_GNAT_dom"/>
</dbReference>
<dbReference type="SUPFAM" id="SSF55729">
    <property type="entry name" value="Acyl-CoA N-acyltransferases (Nat)"/>
    <property type="match status" value="1"/>
</dbReference>
<feature type="region of interest" description="Disordered" evidence="1">
    <location>
        <begin position="1"/>
        <end position="23"/>
    </location>
</feature>
<keyword evidence="4" id="KW-1185">Reference proteome</keyword>
<protein>
    <submittedName>
        <fullName evidence="3">GNAT family N-acetyltransferase</fullName>
    </submittedName>
</protein>
<evidence type="ECO:0000313" key="3">
    <source>
        <dbReference type="EMBL" id="GAA3723606.1"/>
    </source>
</evidence>
<feature type="compositionally biased region" description="Gly residues" evidence="1">
    <location>
        <begin position="7"/>
        <end position="22"/>
    </location>
</feature>
<organism evidence="3 4">
    <name type="scientific">Streptomyces tremellae</name>
    <dbReference type="NCBI Taxonomy" id="1124239"/>
    <lineage>
        <taxon>Bacteria</taxon>
        <taxon>Bacillati</taxon>
        <taxon>Actinomycetota</taxon>
        <taxon>Actinomycetes</taxon>
        <taxon>Kitasatosporales</taxon>
        <taxon>Streptomycetaceae</taxon>
        <taxon>Streptomyces</taxon>
    </lineage>
</organism>
<comment type="caution">
    <text evidence="3">The sequence shown here is derived from an EMBL/GenBank/DDBJ whole genome shotgun (WGS) entry which is preliminary data.</text>
</comment>
<evidence type="ECO:0000256" key="1">
    <source>
        <dbReference type="SAM" id="MobiDB-lite"/>
    </source>
</evidence>
<feature type="domain" description="BioF2-like acetyltransferase" evidence="2">
    <location>
        <begin position="197"/>
        <end position="338"/>
    </location>
</feature>
<dbReference type="Gene3D" id="3.40.630.30">
    <property type="match status" value="1"/>
</dbReference>
<evidence type="ECO:0000313" key="4">
    <source>
        <dbReference type="Proteomes" id="UP001499884"/>
    </source>
</evidence>
<dbReference type="Proteomes" id="UP001499884">
    <property type="component" value="Unassembled WGS sequence"/>
</dbReference>
<dbReference type="InterPro" id="IPR016181">
    <property type="entry name" value="Acyl_CoA_acyltransferase"/>
</dbReference>
<accession>A0ABP7ET81</accession>